<dbReference type="PANTHER" id="PTHR38681:SF1">
    <property type="entry name" value="RETROVIRUS-RELATED POL POLYPROTEIN FROM TRANSPOSON 412-LIKE PROTEIN"/>
    <property type="match status" value="1"/>
</dbReference>
<dbReference type="GO" id="GO:0003676">
    <property type="term" value="F:nucleic acid binding"/>
    <property type="evidence" value="ECO:0007669"/>
    <property type="project" value="InterPro"/>
</dbReference>
<dbReference type="InterPro" id="IPR036397">
    <property type="entry name" value="RNaseH_sf"/>
</dbReference>
<accession>A0A8X6L7H1</accession>
<protein>
    <submittedName>
        <fullName evidence="1">Gag-Pol polyprotein</fullName>
    </submittedName>
</protein>
<gene>
    <name evidence="1" type="primary">gag-pol_7</name>
    <name evidence="1" type="ORF">TNCT_81371</name>
</gene>
<name>A0A8X6L7H1_TRICU</name>
<keyword evidence="2" id="KW-1185">Reference proteome</keyword>
<dbReference type="AlphaFoldDB" id="A0A8X6L7H1"/>
<sequence>MIERWHRQLKSAIKCLATEKWVEAQPAVLFGIQCSFKEDLKCSAAELVFGNTLHLVNFLGLIPEISRCLHKSFLQNLRNNVQDLQPTIVSRHSKSNVLSTKIFLTVLTYFFVRQDCVRKTLQKPCDGPFEIISHNDKFFTILIKGKKSVISVDHLKPAFVEIEDPVQLHPVLIQCRPRLRPGMADVCDLNAL</sequence>
<dbReference type="OrthoDB" id="6501762at2759"/>
<dbReference type="Proteomes" id="UP000887116">
    <property type="component" value="Unassembled WGS sequence"/>
</dbReference>
<dbReference type="PANTHER" id="PTHR38681">
    <property type="entry name" value="RETROVIRUS-RELATED POL POLYPROTEIN FROM TRANSPOSON 412-LIKE PROTEIN-RELATED"/>
    <property type="match status" value="1"/>
</dbReference>
<proteinExistence type="predicted"/>
<dbReference type="Gene3D" id="3.30.420.10">
    <property type="entry name" value="Ribonuclease H-like superfamily/Ribonuclease H"/>
    <property type="match status" value="1"/>
</dbReference>
<comment type="caution">
    <text evidence="1">The sequence shown here is derived from an EMBL/GenBank/DDBJ whole genome shotgun (WGS) entry which is preliminary data.</text>
</comment>
<reference evidence="1" key="1">
    <citation type="submission" date="2020-07" db="EMBL/GenBank/DDBJ databases">
        <title>Multicomponent nature underlies the extraordinary mechanical properties of spider dragline silk.</title>
        <authorList>
            <person name="Kono N."/>
            <person name="Nakamura H."/>
            <person name="Mori M."/>
            <person name="Yoshida Y."/>
            <person name="Ohtoshi R."/>
            <person name="Malay A.D."/>
            <person name="Moran D.A.P."/>
            <person name="Tomita M."/>
            <person name="Numata K."/>
            <person name="Arakawa K."/>
        </authorList>
    </citation>
    <scope>NUCLEOTIDE SEQUENCE</scope>
</reference>
<evidence type="ECO:0000313" key="1">
    <source>
        <dbReference type="EMBL" id="GFR00581.1"/>
    </source>
</evidence>
<evidence type="ECO:0000313" key="2">
    <source>
        <dbReference type="Proteomes" id="UP000887116"/>
    </source>
</evidence>
<dbReference type="EMBL" id="BMAO01035016">
    <property type="protein sequence ID" value="GFR00581.1"/>
    <property type="molecule type" value="Genomic_DNA"/>
</dbReference>
<organism evidence="1 2">
    <name type="scientific">Trichonephila clavata</name>
    <name type="common">Joro spider</name>
    <name type="synonym">Nephila clavata</name>
    <dbReference type="NCBI Taxonomy" id="2740835"/>
    <lineage>
        <taxon>Eukaryota</taxon>
        <taxon>Metazoa</taxon>
        <taxon>Ecdysozoa</taxon>
        <taxon>Arthropoda</taxon>
        <taxon>Chelicerata</taxon>
        <taxon>Arachnida</taxon>
        <taxon>Araneae</taxon>
        <taxon>Araneomorphae</taxon>
        <taxon>Entelegynae</taxon>
        <taxon>Araneoidea</taxon>
        <taxon>Nephilidae</taxon>
        <taxon>Trichonephila</taxon>
    </lineage>
</organism>